<dbReference type="Proteomes" id="UP000031623">
    <property type="component" value="Chromosome"/>
</dbReference>
<dbReference type="InterPro" id="IPR025295">
    <property type="entry name" value="eCIS_core_dom"/>
</dbReference>
<dbReference type="HOGENOM" id="CLU_756341_0_0_6"/>
<reference evidence="3" key="1">
    <citation type="journal article" date="2014" name="ISME J.">
        <title>Ecophysiology of Thioploca ingrica as revealed by the complete genome sequence supplemented with proteomic evidence.</title>
        <authorList>
            <person name="Kojima H."/>
            <person name="Ogura Y."/>
            <person name="Yamamoto N."/>
            <person name="Togashi T."/>
            <person name="Mori H."/>
            <person name="Watanabe T."/>
            <person name="Nemoto F."/>
            <person name="Kurokawa K."/>
            <person name="Hayashi T."/>
            <person name="Fukui M."/>
        </authorList>
    </citation>
    <scope>NUCLEOTIDE SEQUENCE [LARGE SCALE GENOMIC DNA]</scope>
</reference>
<evidence type="ECO:0000313" key="3">
    <source>
        <dbReference type="EMBL" id="BAP56319.1"/>
    </source>
</evidence>
<feature type="region of interest" description="Disordered" evidence="1">
    <location>
        <begin position="1"/>
        <end position="55"/>
    </location>
</feature>
<proteinExistence type="predicted"/>
<dbReference type="AlphaFoldDB" id="A0A090AGM9"/>
<evidence type="ECO:0000259" key="2">
    <source>
        <dbReference type="Pfam" id="PF13699"/>
    </source>
</evidence>
<dbReference type="STRING" id="40754.THII_2022"/>
<feature type="domain" description="eCIS core" evidence="2">
    <location>
        <begin position="65"/>
        <end position="141"/>
    </location>
</feature>
<gene>
    <name evidence="3" type="ORF">THII_2022</name>
</gene>
<dbReference type="EMBL" id="AP014633">
    <property type="protein sequence ID" value="BAP56319.1"/>
    <property type="molecule type" value="Genomic_DNA"/>
</dbReference>
<protein>
    <recommendedName>
        <fullName evidence="2">eCIS core domain-containing protein</fullName>
    </recommendedName>
</protein>
<keyword evidence="4" id="KW-1185">Reference proteome</keyword>
<evidence type="ECO:0000313" key="4">
    <source>
        <dbReference type="Proteomes" id="UP000031623"/>
    </source>
</evidence>
<accession>A0A090AGM9</accession>
<dbReference type="KEGG" id="tig:THII_2022"/>
<feature type="compositionally biased region" description="Polar residues" evidence="1">
    <location>
        <begin position="9"/>
        <end position="18"/>
    </location>
</feature>
<sequence>MFAMKEMKPQTNLRQNNPRLARKCTKNCPLEEDKPLLQRRASTPAPTANEAPPIVHDVLRSPGQPLDESTRAFMEPRFNQDFGHVRIHTDAKAAESARAVNALAYTVGRDIVMKRDEYAPATDAGKRLLAHELVHVIQQGGNNRLQKLQVGAAGDVYEQEADRVAERVVGGEKVERSKTHPTPDLIQRVVPALAAAEWIAVGALGYTLAQSAVASTAGDISYSFDEMEGVLLPGGGSDVQAYRTSHPGANIRSYTHTVSTWMENLAGGRAMGIKFGITFNYDGYAIGNISCNILDIYDWPGWGGSVNVNFTPLSLARGGVAAVRITLNLNADRTLVGGAVESRILELDGTSTIRALGSGARVRFNE</sequence>
<dbReference type="OrthoDB" id="292792at2"/>
<name>A0A090AGM9_9GAMM</name>
<organism evidence="3 4">
    <name type="scientific">Thioploca ingrica</name>
    <dbReference type="NCBI Taxonomy" id="40754"/>
    <lineage>
        <taxon>Bacteria</taxon>
        <taxon>Pseudomonadati</taxon>
        <taxon>Pseudomonadota</taxon>
        <taxon>Gammaproteobacteria</taxon>
        <taxon>Thiotrichales</taxon>
        <taxon>Thiotrichaceae</taxon>
        <taxon>Thioploca</taxon>
    </lineage>
</organism>
<dbReference type="Pfam" id="PF13699">
    <property type="entry name" value="eCIS_core"/>
    <property type="match status" value="1"/>
</dbReference>
<evidence type="ECO:0000256" key="1">
    <source>
        <dbReference type="SAM" id="MobiDB-lite"/>
    </source>
</evidence>